<gene>
    <name evidence="1" type="ORF">SAMN04490355_104212</name>
</gene>
<name>A0A1I4N8I3_9FIRM</name>
<dbReference type="STRING" id="1123291.SAMN04490355_104212"/>
<dbReference type="Proteomes" id="UP000199520">
    <property type="component" value="Unassembled WGS sequence"/>
</dbReference>
<organism evidence="1 2">
    <name type="scientific">Pelosinus propionicus DSM 13327</name>
    <dbReference type="NCBI Taxonomy" id="1123291"/>
    <lineage>
        <taxon>Bacteria</taxon>
        <taxon>Bacillati</taxon>
        <taxon>Bacillota</taxon>
        <taxon>Negativicutes</taxon>
        <taxon>Selenomonadales</taxon>
        <taxon>Sporomusaceae</taxon>
        <taxon>Pelosinus</taxon>
    </lineage>
</organism>
<evidence type="ECO:0000313" key="2">
    <source>
        <dbReference type="Proteomes" id="UP000199520"/>
    </source>
</evidence>
<evidence type="ECO:0000313" key="1">
    <source>
        <dbReference type="EMBL" id="SFM11553.1"/>
    </source>
</evidence>
<dbReference type="Gene3D" id="1.10.10.10">
    <property type="entry name" value="Winged helix-like DNA-binding domain superfamily/Winged helix DNA-binding domain"/>
    <property type="match status" value="1"/>
</dbReference>
<protein>
    <submittedName>
        <fullName evidence="1">Helix-turn-helix domain-containing protein</fullName>
    </submittedName>
</protein>
<dbReference type="EMBL" id="FOTS01000042">
    <property type="protein sequence ID" value="SFM11553.1"/>
    <property type="molecule type" value="Genomic_DNA"/>
</dbReference>
<dbReference type="RefSeq" id="WP_090941130.1">
    <property type="nucleotide sequence ID" value="NZ_FOTS01000042.1"/>
</dbReference>
<accession>A0A1I4N8I3</accession>
<sequence>MGYCTDIWCIEGISFHAKGIYCLLAKFVNKEGTCWPTIDTMQKISGLSRPTIIKSIKELETNGDIKVTKRFINGMKFKSLYYLVNLDKREVKEIYNVVNDVDHGSKGDLPTVVNDVYSNLSNNNLSINNEEQVIIDFLQEVQGYPFKIETDLNFIRELKKDFPMISIIEKLKDWKVWLIKKPLTKKSNARSQIRNWMKPKKWEGTQVKNAHSAFKKEEWGY</sequence>
<dbReference type="AlphaFoldDB" id="A0A1I4N8I3"/>
<dbReference type="InterPro" id="IPR036388">
    <property type="entry name" value="WH-like_DNA-bd_sf"/>
</dbReference>
<keyword evidence="2" id="KW-1185">Reference proteome</keyword>
<dbReference type="Pfam" id="PF13730">
    <property type="entry name" value="HTH_36"/>
    <property type="match status" value="1"/>
</dbReference>
<dbReference type="OrthoDB" id="9799748at2"/>
<reference evidence="2" key="1">
    <citation type="submission" date="2016-10" db="EMBL/GenBank/DDBJ databases">
        <authorList>
            <person name="Varghese N."/>
            <person name="Submissions S."/>
        </authorList>
    </citation>
    <scope>NUCLEOTIDE SEQUENCE [LARGE SCALE GENOMIC DNA]</scope>
    <source>
        <strain evidence="2">DSM 13327</strain>
    </source>
</reference>
<proteinExistence type="predicted"/>